<protein>
    <submittedName>
        <fullName evidence="1">Uncharacterized protein</fullName>
    </submittedName>
</protein>
<name>A0A2J8A1E2_9CHLO</name>
<evidence type="ECO:0000313" key="2">
    <source>
        <dbReference type="Proteomes" id="UP000236333"/>
    </source>
</evidence>
<keyword evidence="2" id="KW-1185">Reference proteome</keyword>
<sequence>MSDMFDTFESGMSRDSIDSQTVQSILGSVDERQVHETQILLSSCDWDLVELLQREIDSNDR</sequence>
<reference evidence="1 2" key="1">
    <citation type="journal article" date="2017" name="Mol. Biol. Evol.">
        <title>The 4-celled Tetrabaena socialis nuclear genome reveals the essential components for genetic control of cell number at the origin of multicellularity in the volvocine lineage.</title>
        <authorList>
            <person name="Featherston J."/>
            <person name="Arakaki Y."/>
            <person name="Hanschen E.R."/>
            <person name="Ferris P.J."/>
            <person name="Michod R.E."/>
            <person name="Olson B.J.S.C."/>
            <person name="Nozaki H."/>
            <person name="Durand P.M."/>
        </authorList>
    </citation>
    <scope>NUCLEOTIDE SEQUENCE [LARGE SCALE GENOMIC DNA]</scope>
    <source>
        <strain evidence="1 2">NIES-571</strain>
    </source>
</reference>
<comment type="caution">
    <text evidence="1">The sequence shown here is derived from an EMBL/GenBank/DDBJ whole genome shotgun (WGS) entry which is preliminary data.</text>
</comment>
<accession>A0A2J8A1E2</accession>
<proteinExistence type="predicted"/>
<evidence type="ECO:0000313" key="1">
    <source>
        <dbReference type="EMBL" id="PNH06334.1"/>
    </source>
</evidence>
<dbReference type="OrthoDB" id="549033at2759"/>
<organism evidence="1 2">
    <name type="scientific">Tetrabaena socialis</name>
    <dbReference type="NCBI Taxonomy" id="47790"/>
    <lineage>
        <taxon>Eukaryota</taxon>
        <taxon>Viridiplantae</taxon>
        <taxon>Chlorophyta</taxon>
        <taxon>core chlorophytes</taxon>
        <taxon>Chlorophyceae</taxon>
        <taxon>CS clade</taxon>
        <taxon>Chlamydomonadales</taxon>
        <taxon>Tetrabaenaceae</taxon>
        <taxon>Tetrabaena</taxon>
    </lineage>
</organism>
<gene>
    <name evidence="1" type="ORF">TSOC_007298</name>
</gene>
<dbReference type="AlphaFoldDB" id="A0A2J8A1E2"/>
<dbReference type="Proteomes" id="UP000236333">
    <property type="component" value="Unassembled WGS sequence"/>
</dbReference>
<dbReference type="EMBL" id="PGGS01000243">
    <property type="protein sequence ID" value="PNH06334.1"/>
    <property type="molecule type" value="Genomic_DNA"/>
</dbReference>